<dbReference type="SUPFAM" id="SSF88713">
    <property type="entry name" value="Glycoside hydrolase/deacetylase"/>
    <property type="match status" value="1"/>
</dbReference>
<evidence type="ECO:0000256" key="1">
    <source>
        <dbReference type="SAM" id="SignalP"/>
    </source>
</evidence>
<evidence type="ECO:0000313" key="3">
    <source>
        <dbReference type="EMBL" id="MCS0589641.1"/>
    </source>
</evidence>
<dbReference type="Pfam" id="PF01522">
    <property type="entry name" value="Polysacc_deac_1"/>
    <property type="match status" value="1"/>
</dbReference>
<feature type="signal peptide" evidence="1">
    <location>
        <begin position="1"/>
        <end position="22"/>
    </location>
</feature>
<evidence type="ECO:0000259" key="2">
    <source>
        <dbReference type="Pfam" id="PF01522"/>
    </source>
</evidence>
<reference evidence="3 4" key="1">
    <citation type="submission" date="2022-08" db="EMBL/GenBank/DDBJ databases">
        <title>Reclassification of Massilia species as members of the genera Telluria, Duganella, Pseudoduganella, Mokoshia gen. nov. and Zemynaea gen. nov. using orthogonal and non-orthogonal genome-based approaches.</title>
        <authorList>
            <person name="Bowman J.P."/>
        </authorList>
    </citation>
    <scope>NUCLEOTIDE SEQUENCE [LARGE SCALE GENOMIC DNA]</scope>
    <source>
        <strain evidence="3 4">LMG 28164</strain>
    </source>
</reference>
<dbReference type="CDD" id="cd10960">
    <property type="entry name" value="CE4_NodB_like_1"/>
    <property type="match status" value="1"/>
</dbReference>
<name>A0ABT2A616_9BURK</name>
<dbReference type="Gene3D" id="3.20.20.370">
    <property type="entry name" value="Glycoside hydrolase/deacetylase"/>
    <property type="match status" value="1"/>
</dbReference>
<dbReference type="InterPro" id="IPR011330">
    <property type="entry name" value="Glyco_hydro/deAcase_b/a-brl"/>
</dbReference>
<dbReference type="EMBL" id="JANUGX010000010">
    <property type="protein sequence ID" value="MCS0589641.1"/>
    <property type="molecule type" value="Genomic_DNA"/>
</dbReference>
<keyword evidence="1" id="KW-0732">Signal</keyword>
<feature type="chain" id="PRO_5045248780" evidence="1">
    <location>
        <begin position="23"/>
        <end position="316"/>
    </location>
</feature>
<evidence type="ECO:0000313" key="4">
    <source>
        <dbReference type="Proteomes" id="UP001205560"/>
    </source>
</evidence>
<proteinExistence type="predicted"/>
<dbReference type="RefSeq" id="WP_258845401.1">
    <property type="nucleotide sequence ID" value="NZ_JANUGX010000010.1"/>
</dbReference>
<feature type="domain" description="NodB homology" evidence="2">
    <location>
        <begin position="39"/>
        <end position="153"/>
    </location>
</feature>
<keyword evidence="4" id="KW-1185">Reference proteome</keyword>
<dbReference type="Proteomes" id="UP001205560">
    <property type="component" value="Unassembled WGS sequence"/>
</dbReference>
<gene>
    <name evidence="3" type="ORF">NX782_10535</name>
</gene>
<sequence length="316" mass="33652">MNRRILNSLLALAAGAFGSASAASSATSEHIAAQGFELAVTVDDLSVHGSLPQGSSWRAIGQSYIATLKAHGVPQAWGFVNAKRIAEQPASEAVLDDWRRAGYPLGNHTYSHLALSQAPSLPAWIDDARAGEPPIAARMAGMDWRMLRFPFLDGGAERARHDGAAAWLKAQGYRIADVSISFDDWAYTETYARCLAKGDGAAIAGMKASYLQRVDAAIARTRALSQRVYGRMVPQVLLTHLGAWSAATLPDVLARLDAAGARYVTLEQAQADAAYREPSPRAGTGMLMERRAQDLGIDLGGVPTVPPAGDLDALCR</sequence>
<accession>A0ABT2A616</accession>
<protein>
    <submittedName>
        <fullName evidence="3">Polysaccharide deacetylase family protein</fullName>
    </submittedName>
</protein>
<comment type="caution">
    <text evidence="3">The sequence shown here is derived from an EMBL/GenBank/DDBJ whole genome shotgun (WGS) entry which is preliminary data.</text>
</comment>
<dbReference type="InterPro" id="IPR002509">
    <property type="entry name" value="NODB_dom"/>
</dbReference>
<organism evidence="3 4">
    <name type="scientific">Massilia norwichensis</name>
    <dbReference type="NCBI Taxonomy" id="1442366"/>
    <lineage>
        <taxon>Bacteria</taxon>
        <taxon>Pseudomonadati</taxon>
        <taxon>Pseudomonadota</taxon>
        <taxon>Betaproteobacteria</taxon>
        <taxon>Burkholderiales</taxon>
        <taxon>Oxalobacteraceae</taxon>
        <taxon>Telluria group</taxon>
        <taxon>Massilia</taxon>
    </lineage>
</organism>